<dbReference type="Proteomes" id="UP000470470">
    <property type="component" value="Unassembled WGS sequence"/>
</dbReference>
<dbReference type="EMBL" id="JAAGWK010000010">
    <property type="protein sequence ID" value="NEL53970.1"/>
    <property type="molecule type" value="Genomic_DNA"/>
</dbReference>
<organism evidence="1 2">
    <name type="scientific">Goekera deserti</name>
    <dbReference type="NCBI Taxonomy" id="2497753"/>
    <lineage>
        <taxon>Bacteria</taxon>
        <taxon>Bacillati</taxon>
        <taxon>Actinomycetota</taxon>
        <taxon>Actinomycetes</taxon>
        <taxon>Geodermatophilales</taxon>
        <taxon>Geodermatophilaceae</taxon>
        <taxon>Goekera</taxon>
    </lineage>
</organism>
<gene>
    <name evidence="1" type="ORF">G1H19_08165</name>
</gene>
<comment type="caution">
    <text evidence="1">The sequence shown here is derived from an EMBL/GenBank/DDBJ whole genome shotgun (WGS) entry which is preliminary data.</text>
</comment>
<accession>A0A7K3WE47</accession>
<name>A0A7K3WE47_9ACTN</name>
<sequence>MIDQLLVVLWGLLAIAVITAAGRLARRPARSPGARAVVSGAGREGRP</sequence>
<keyword evidence="2" id="KW-1185">Reference proteome</keyword>
<dbReference type="RefSeq" id="WP_162392728.1">
    <property type="nucleotide sequence ID" value="NZ_JAABOZ010000002.1"/>
</dbReference>
<proteinExistence type="predicted"/>
<reference evidence="1 2" key="1">
    <citation type="submission" date="2020-02" db="EMBL/GenBank/DDBJ databases">
        <title>The whole genome sequence of CPCC 205119.</title>
        <authorList>
            <person name="Jiang Z."/>
        </authorList>
    </citation>
    <scope>NUCLEOTIDE SEQUENCE [LARGE SCALE GENOMIC DNA]</scope>
    <source>
        <strain evidence="1 2">CPCC 205119</strain>
    </source>
</reference>
<protein>
    <submittedName>
        <fullName evidence="1">Uncharacterized protein</fullName>
    </submittedName>
</protein>
<evidence type="ECO:0000313" key="1">
    <source>
        <dbReference type="EMBL" id="NEL53970.1"/>
    </source>
</evidence>
<evidence type="ECO:0000313" key="2">
    <source>
        <dbReference type="Proteomes" id="UP000470470"/>
    </source>
</evidence>
<dbReference type="AlphaFoldDB" id="A0A7K3WE47"/>